<dbReference type="EMBL" id="CP133616">
    <property type="protein sequence ID" value="WMV30930.1"/>
    <property type="molecule type" value="Genomic_DNA"/>
</dbReference>
<dbReference type="PANTHER" id="PTHR36264">
    <property type="entry name" value="SET DOMAIN-CONTAINING PROTEIN"/>
    <property type="match status" value="1"/>
</dbReference>
<gene>
    <name evidence="1" type="ORF">MTR67_024315</name>
</gene>
<evidence type="ECO:0008006" key="3">
    <source>
        <dbReference type="Google" id="ProtNLM"/>
    </source>
</evidence>
<evidence type="ECO:0000313" key="1">
    <source>
        <dbReference type="EMBL" id="WMV30930.1"/>
    </source>
</evidence>
<proteinExistence type="predicted"/>
<keyword evidence="2" id="KW-1185">Reference proteome</keyword>
<dbReference type="Proteomes" id="UP001234989">
    <property type="component" value="Chromosome 5"/>
</dbReference>
<dbReference type="AlphaFoldDB" id="A0AAF0R1F1"/>
<accession>A0AAF0R1F1</accession>
<evidence type="ECO:0000313" key="2">
    <source>
        <dbReference type="Proteomes" id="UP001234989"/>
    </source>
</evidence>
<sequence length="100" mass="11548">MLMIPFIQMFEYISILDFGHGQKFGERGMMCVNVWDVTEANVTKKYEGGSVFLRKLYTDDISLSCMELFNGHRLGIGDEIGLYWDPRTSSLMFKLISHRA</sequence>
<name>A0AAF0R1F1_SOLVR</name>
<reference evidence="1" key="1">
    <citation type="submission" date="2023-08" db="EMBL/GenBank/DDBJ databases">
        <title>A de novo genome assembly of Solanum verrucosum Schlechtendal, a Mexican diploid species geographically isolated from the other diploid A-genome species in potato relatives.</title>
        <authorList>
            <person name="Hosaka K."/>
        </authorList>
    </citation>
    <scope>NUCLEOTIDE SEQUENCE</scope>
    <source>
        <tissue evidence="1">Young leaves</tissue>
    </source>
</reference>
<organism evidence="1 2">
    <name type="scientific">Solanum verrucosum</name>
    <dbReference type="NCBI Taxonomy" id="315347"/>
    <lineage>
        <taxon>Eukaryota</taxon>
        <taxon>Viridiplantae</taxon>
        <taxon>Streptophyta</taxon>
        <taxon>Embryophyta</taxon>
        <taxon>Tracheophyta</taxon>
        <taxon>Spermatophyta</taxon>
        <taxon>Magnoliopsida</taxon>
        <taxon>eudicotyledons</taxon>
        <taxon>Gunneridae</taxon>
        <taxon>Pentapetalae</taxon>
        <taxon>asterids</taxon>
        <taxon>lamiids</taxon>
        <taxon>Solanales</taxon>
        <taxon>Solanaceae</taxon>
        <taxon>Solanoideae</taxon>
        <taxon>Solaneae</taxon>
        <taxon>Solanum</taxon>
    </lineage>
</organism>
<dbReference type="PANTHER" id="PTHR36264:SF2">
    <property type="entry name" value="TF-B3 DOMAIN-CONTAINING PROTEIN"/>
    <property type="match status" value="1"/>
</dbReference>
<protein>
    <recommendedName>
        <fullName evidence="3">B3 domain-containing protein</fullName>
    </recommendedName>
</protein>